<evidence type="ECO:0000256" key="1">
    <source>
        <dbReference type="ARBA" id="ARBA00009018"/>
    </source>
</evidence>
<dbReference type="KEGG" id="asu:Asuc_0609"/>
<comment type="subcellular location">
    <subcellularLocation>
        <location evidence="5">Cytoplasm</location>
    </subcellularLocation>
</comment>
<dbReference type="Gene3D" id="3.30.50.10">
    <property type="entry name" value="Erythroid Transcription Factor GATA-1, subunit A"/>
    <property type="match status" value="1"/>
</dbReference>
<proteinExistence type="inferred from homology"/>
<comment type="function">
    <text evidence="5">Catalyzes the phosphorylation of the 3'-hydroxyl group of dephosphocoenzyme A to form coenzyme A.</text>
</comment>
<evidence type="ECO:0000256" key="6">
    <source>
        <dbReference type="HAMAP-Rule" id="MF_00649"/>
    </source>
</evidence>
<comment type="similarity">
    <text evidence="1 5">Belongs to the CoaE family.</text>
</comment>
<dbReference type="eggNOG" id="COG3024">
    <property type="taxonomic scope" value="Bacteria"/>
</dbReference>
<dbReference type="HAMAP" id="MF_00376">
    <property type="entry name" value="Dephospho_CoA_kinase"/>
    <property type="match status" value="1"/>
</dbReference>
<dbReference type="PANTHER" id="PTHR10695:SF46">
    <property type="entry name" value="BIFUNCTIONAL COENZYME A SYNTHASE-RELATED"/>
    <property type="match status" value="1"/>
</dbReference>
<keyword evidence="3 5" id="KW-0067">ATP-binding</keyword>
<dbReference type="Gene3D" id="3.40.50.300">
    <property type="entry name" value="P-loop containing nucleotide triphosphate hydrolases"/>
    <property type="match status" value="1"/>
</dbReference>
<dbReference type="HAMAP" id="MF_00649">
    <property type="entry name" value="DNA_gyrase_inhibitor_YacG"/>
    <property type="match status" value="1"/>
</dbReference>
<keyword evidence="4 5" id="KW-0173">Coenzyme A biosynthesis</keyword>
<name>A6VLY6_ACTSZ</name>
<dbReference type="GO" id="GO:0004140">
    <property type="term" value="F:dephospho-CoA kinase activity"/>
    <property type="evidence" value="ECO:0007669"/>
    <property type="project" value="UniProtKB-UniRule"/>
</dbReference>
<evidence type="ECO:0000256" key="2">
    <source>
        <dbReference type="ARBA" id="ARBA00022741"/>
    </source>
</evidence>
<dbReference type="GO" id="GO:0005737">
    <property type="term" value="C:cytoplasm"/>
    <property type="evidence" value="ECO:0007669"/>
    <property type="project" value="UniProtKB-SubCell"/>
</dbReference>
<dbReference type="GO" id="GO:0006355">
    <property type="term" value="P:regulation of DNA-templated transcription"/>
    <property type="evidence" value="ECO:0007669"/>
    <property type="project" value="InterPro"/>
</dbReference>
<evidence type="ECO:0000313" key="8">
    <source>
        <dbReference type="Proteomes" id="UP000001114"/>
    </source>
</evidence>
<feature type="binding site" evidence="6">
    <location>
        <position position="227"/>
    </location>
    <ligand>
        <name>Zn(2+)</name>
        <dbReference type="ChEBI" id="CHEBI:29105"/>
    </ligand>
</feature>
<dbReference type="NCBIfam" id="TIGR00152">
    <property type="entry name" value="dephospho-CoA kinase"/>
    <property type="match status" value="1"/>
</dbReference>
<dbReference type="InterPro" id="IPR005584">
    <property type="entry name" value="DNA_gyrase_inhibitor_YacG"/>
</dbReference>
<comment type="catalytic activity">
    <reaction evidence="5">
        <text>3'-dephospho-CoA + ATP = ADP + CoA + H(+)</text>
        <dbReference type="Rhea" id="RHEA:18245"/>
        <dbReference type="ChEBI" id="CHEBI:15378"/>
        <dbReference type="ChEBI" id="CHEBI:30616"/>
        <dbReference type="ChEBI" id="CHEBI:57287"/>
        <dbReference type="ChEBI" id="CHEBI:57328"/>
        <dbReference type="ChEBI" id="CHEBI:456216"/>
        <dbReference type="EC" id="2.7.1.24"/>
    </reaction>
</comment>
<dbReference type="GO" id="GO:0008270">
    <property type="term" value="F:zinc ion binding"/>
    <property type="evidence" value="ECO:0007669"/>
    <property type="project" value="UniProtKB-UniRule"/>
</dbReference>
<comment type="cofactor">
    <cofactor evidence="6">
        <name>Zn(2+)</name>
        <dbReference type="ChEBI" id="CHEBI:29105"/>
    </cofactor>
    <text evidence="6">Binds 1 zinc ion.</text>
</comment>
<dbReference type="Pfam" id="PF01121">
    <property type="entry name" value="CoaE"/>
    <property type="match status" value="1"/>
</dbReference>
<dbReference type="eggNOG" id="COG0237">
    <property type="taxonomic scope" value="Bacteria"/>
</dbReference>
<feature type="binding site" evidence="6">
    <location>
        <position position="224"/>
    </location>
    <ligand>
        <name>Zn(2+)</name>
        <dbReference type="ChEBI" id="CHEBI:29105"/>
    </ligand>
</feature>
<dbReference type="GO" id="GO:0005524">
    <property type="term" value="F:ATP binding"/>
    <property type="evidence" value="ECO:0007669"/>
    <property type="project" value="UniProtKB-UniRule"/>
</dbReference>
<dbReference type="PANTHER" id="PTHR10695">
    <property type="entry name" value="DEPHOSPHO-COA KINASE-RELATED"/>
    <property type="match status" value="1"/>
</dbReference>
<feature type="binding site" evidence="5">
    <location>
        <begin position="22"/>
        <end position="27"/>
    </location>
    <ligand>
        <name>ATP</name>
        <dbReference type="ChEBI" id="CHEBI:30616"/>
    </ligand>
</feature>
<dbReference type="PROSITE" id="PS51219">
    <property type="entry name" value="DPCK"/>
    <property type="match status" value="1"/>
</dbReference>
<reference evidence="8" key="1">
    <citation type="journal article" date="2010" name="BMC Genomics">
        <title>A genomic perspective on the potential of Actinobacillus succinogenes for industrial succinate production.</title>
        <authorList>
            <person name="McKinlay J.B."/>
            <person name="Laivenieks M."/>
            <person name="Schindler B.D."/>
            <person name="McKinlay A.A."/>
            <person name="Siddaramappa S."/>
            <person name="Challacombe J.F."/>
            <person name="Lowry S.R."/>
            <person name="Clum A."/>
            <person name="Lapidus A.L."/>
            <person name="Burkhart K.B."/>
            <person name="Harkins V."/>
            <person name="Vieille C."/>
        </authorList>
    </citation>
    <scope>NUCLEOTIDE SEQUENCE [LARGE SCALE GENOMIC DNA]</scope>
    <source>
        <strain evidence="8">ATCC 55618 / DSM 22257 / CCUG 43843 / 130Z</strain>
    </source>
</reference>
<evidence type="ECO:0000256" key="4">
    <source>
        <dbReference type="ARBA" id="ARBA00022993"/>
    </source>
</evidence>
<keyword evidence="5" id="KW-0963">Cytoplasm</keyword>
<dbReference type="EC" id="2.7.1.24" evidence="5"/>
<dbReference type="InterPro" id="IPR013088">
    <property type="entry name" value="Znf_NHR/GATA"/>
</dbReference>
<feature type="binding site" evidence="6">
    <location>
        <position position="243"/>
    </location>
    <ligand>
        <name>Zn(2+)</name>
        <dbReference type="ChEBI" id="CHEBI:29105"/>
    </ligand>
</feature>
<feature type="binding site" evidence="6">
    <location>
        <position position="247"/>
    </location>
    <ligand>
        <name>Zn(2+)</name>
        <dbReference type="ChEBI" id="CHEBI:29105"/>
    </ligand>
</feature>
<sequence length="282" mass="32280">MHCFTSRENVMTYVVGLTGGIGSGKTTVANLFAELNVPIVDADVVARQVVEKGSPLLMQIVNHFGSAIVTENGDLNRPVLRQLIFQNEAEKDWLNQLLHPAIRAEMITQLNKQTAPYTLFVVPLLIENKLTELCDRVLVIDVKPETQLIRASRRDHDQRALIRKIMDAQVSRDIRLRFADDVINNDGELSVRYDELRRNVLKLHRIYLNLAERKNMNDTFSVECPTCKKKVIWSPRSPYRPFCSKRCQLIDLGEWADEEKAIPCETADFATNPEFSDEWTGR</sequence>
<evidence type="ECO:0000313" key="7">
    <source>
        <dbReference type="EMBL" id="ABR73983.1"/>
    </source>
</evidence>
<accession>A6VLY6</accession>
<dbReference type="GO" id="GO:0015937">
    <property type="term" value="P:coenzyme A biosynthetic process"/>
    <property type="evidence" value="ECO:0007669"/>
    <property type="project" value="UniProtKB-UniRule"/>
</dbReference>
<organism evidence="7 8">
    <name type="scientific">Actinobacillus succinogenes (strain ATCC 55618 / DSM 22257 / CCUG 43843 / 130Z)</name>
    <dbReference type="NCBI Taxonomy" id="339671"/>
    <lineage>
        <taxon>Bacteria</taxon>
        <taxon>Pseudomonadati</taxon>
        <taxon>Pseudomonadota</taxon>
        <taxon>Gammaproteobacteria</taxon>
        <taxon>Pasteurellales</taxon>
        <taxon>Pasteurellaceae</taxon>
        <taxon>Actinobacillus</taxon>
    </lineage>
</organism>
<comment type="similarity">
    <text evidence="6">Belongs to the DNA gyrase inhibitor YacG family.</text>
</comment>
<keyword evidence="5 7" id="KW-0418">Kinase</keyword>
<gene>
    <name evidence="6" type="primary">yacG</name>
    <name evidence="5" type="synonym">coaE</name>
    <name evidence="7" type="ordered locus">Asuc_0609</name>
</gene>
<dbReference type="InterPro" id="IPR001977">
    <property type="entry name" value="Depp_CoAkinase"/>
</dbReference>
<dbReference type="GO" id="GO:0008657">
    <property type="term" value="F:DNA topoisomerase type II (double strand cut, ATP-hydrolyzing) inhibitor activity"/>
    <property type="evidence" value="ECO:0007669"/>
    <property type="project" value="UniProtKB-UniRule"/>
</dbReference>
<dbReference type="Pfam" id="PF03884">
    <property type="entry name" value="YacG"/>
    <property type="match status" value="1"/>
</dbReference>
<dbReference type="AlphaFoldDB" id="A6VLY6"/>
<dbReference type="CDD" id="cd02022">
    <property type="entry name" value="DPCK"/>
    <property type="match status" value="1"/>
</dbReference>
<dbReference type="EMBL" id="CP000746">
    <property type="protein sequence ID" value="ABR73983.1"/>
    <property type="molecule type" value="Genomic_DNA"/>
</dbReference>
<dbReference type="Proteomes" id="UP000001114">
    <property type="component" value="Chromosome"/>
</dbReference>
<dbReference type="UniPathway" id="UPA00241">
    <property type="reaction ID" value="UER00356"/>
</dbReference>
<keyword evidence="6" id="KW-0862">Zinc</keyword>
<evidence type="ECO:0000256" key="3">
    <source>
        <dbReference type="ARBA" id="ARBA00022840"/>
    </source>
</evidence>
<dbReference type="STRING" id="339671.Asuc_0609"/>
<keyword evidence="8" id="KW-1185">Reference proteome</keyword>
<keyword evidence="2 5" id="KW-0547">Nucleotide-binding</keyword>
<keyword evidence="5 7" id="KW-0808">Transferase</keyword>
<protein>
    <recommendedName>
        <fullName evidence="5 6">Multifunctional fusion protein</fullName>
    </recommendedName>
    <domain>
        <recommendedName>
            <fullName evidence="5">Dephospho-CoA kinase</fullName>
            <ecNumber evidence="5">2.7.1.24</ecNumber>
        </recommendedName>
        <alternativeName>
            <fullName evidence="5">Dephosphocoenzyme A kinase</fullName>
        </alternativeName>
    </domain>
    <domain>
        <recommendedName>
            <fullName evidence="6">DNA gyrase inhibitor YacG</fullName>
        </recommendedName>
    </domain>
</protein>
<dbReference type="InterPro" id="IPR027417">
    <property type="entry name" value="P-loop_NTPase"/>
</dbReference>
<comment type="function">
    <text evidence="6">Inhibits all the catalytic activities of DNA gyrase by preventing its interaction with DNA. Acts by binding directly to the C-terminal domain of GyrB, which probably disrupts DNA binding by the gyrase.</text>
</comment>
<dbReference type="NCBIfam" id="NF001638">
    <property type="entry name" value="PRK00418.1"/>
    <property type="match status" value="1"/>
</dbReference>
<dbReference type="HOGENOM" id="CLU_057180_1_2_6"/>
<dbReference type="SUPFAM" id="SSF57716">
    <property type="entry name" value="Glucocorticoid receptor-like (DNA-binding domain)"/>
    <property type="match status" value="1"/>
</dbReference>
<comment type="pathway">
    <text evidence="5">Cofactor biosynthesis; coenzyme A biosynthesis; CoA from (R)-pantothenate: step 5/5.</text>
</comment>
<dbReference type="SUPFAM" id="SSF52540">
    <property type="entry name" value="P-loop containing nucleoside triphosphate hydrolases"/>
    <property type="match status" value="1"/>
</dbReference>
<keyword evidence="6" id="KW-0479">Metal-binding</keyword>
<comment type="subunit">
    <text evidence="6">Interacts with GyrB.</text>
</comment>
<evidence type="ECO:0000256" key="5">
    <source>
        <dbReference type="HAMAP-Rule" id="MF_00376"/>
    </source>
</evidence>